<proteinExistence type="predicted"/>
<evidence type="ECO:0000313" key="1">
    <source>
        <dbReference type="EMBL" id="GMT34297.1"/>
    </source>
</evidence>
<feature type="non-terminal residue" evidence="1">
    <location>
        <position position="71"/>
    </location>
</feature>
<comment type="caution">
    <text evidence="1">The sequence shown here is derived from an EMBL/GenBank/DDBJ whole genome shotgun (WGS) entry which is preliminary data.</text>
</comment>
<sequence>LLASPSTLLTISLPNKECSFWLDRNRKSLVIEENLDKPISGVEMKLARESDNEILSSFLLPIRSPSTLVSL</sequence>
<organism evidence="1 2">
    <name type="scientific">Pristionchus fissidentatus</name>
    <dbReference type="NCBI Taxonomy" id="1538716"/>
    <lineage>
        <taxon>Eukaryota</taxon>
        <taxon>Metazoa</taxon>
        <taxon>Ecdysozoa</taxon>
        <taxon>Nematoda</taxon>
        <taxon>Chromadorea</taxon>
        <taxon>Rhabditida</taxon>
        <taxon>Rhabditina</taxon>
        <taxon>Diplogasteromorpha</taxon>
        <taxon>Diplogasteroidea</taxon>
        <taxon>Neodiplogasteridae</taxon>
        <taxon>Pristionchus</taxon>
    </lineage>
</organism>
<feature type="non-terminal residue" evidence="1">
    <location>
        <position position="1"/>
    </location>
</feature>
<dbReference type="EMBL" id="BTSY01000006">
    <property type="protein sequence ID" value="GMT34297.1"/>
    <property type="molecule type" value="Genomic_DNA"/>
</dbReference>
<protein>
    <submittedName>
        <fullName evidence="1">Uncharacterized protein</fullName>
    </submittedName>
</protein>
<accession>A0AAV5WQL7</accession>
<gene>
    <name evidence="1" type="ORF">PFISCL1PPCAC_25594</name>
</gene>
<dbReference type="Proteomes" id="UP001432322">
    <property type="component" value="Unassembled WGS sequence"/>
</dbReference>
<name>A0AAV5WQL7_9BILA</name>
<dbReference type="AlphaFoldDB" id="A0AAV5WQL7"/>
<evidence type="ECO:0000313" key="2">
    <source>
        <dbReference type="Proteomes" id="UP001432322"/>
    </source>
</evidence>
<keyword evidence="2" id="KW-1185">Reference proteome</keyword>
<reference evidence="1" key="1">
    <citation type="submission" date="2023-10" db="EMBL/GenBank/DDBJ databases">
        <title>Genome assembly of Pristionchus species.</title>
        <authorList>
            <person name="Yoshida K."/>
            <person name="Sommer R.J."/>
        </authorList>
    </citation>
    <scope>NUCLEOTIDE SEQUENCE</scope>
    <source>
        <strain evidence="1">RS5133</strain>
    </source>
</reference>